<dbReference type="AlphaFoldDB" id="A0AAD7KHX2"/>
<organism evidence="2 3">
    <name type="scientific">Mycena maculata</name>
    <dbReference type="NCBI Taxonomy" id="230809"/>
    <lineage>
        <taxon>Eukaryota</taxon>
        <taxon>Fungi</taxon>
        <taxon>Dikarya</taxon>
        <taxon>Basidiomycota</taxon>
        <taxon>Agaricomycotina</taxon>
        <taxon>Agaricomycetes</taxon>
        <taxon>Agaricomycetidae</taxon>
        <taxon>Agaricales</taxon>
        <taxon>Marasmiineae</taxon>
        <taxon>Mycenaceae</taxon>
        <taxon>Mycena</taxon>
    </lineage>
</organism>
<name>A0AAD7KHX2_9AGAR</name>
<keyword evidence="1" id="KW-1133">Transmembrane helix</keyword>
<evidence type="ECO:0000313" key="3">
    <source>
        <dbReference type="Proteomes" id="UP001215280"/>
    </source>
</evidence>
<keyword evidence="1" id="KW-0812">Transmembrane</keyword>
<evidence type="ECO:0000313" key="2">
    <source>
        <dbReference type="EMBL" id="KAJ7785032.1"/>
    </source>
</evidence>
<dbReference type="Proteomes" id="UP001215280">
    <property type="component" value="Unassembled WGS sequence"/>
</dbReference>
<dbReference type="EMBL" id="JARJLG010000001">
    <property type="protein sequence ID" value="KAJ7785032.1"/>
    <property type="molecule type" value="Genomic_DNA"/>
</dbReference>
<gene>
    <name evidence="2" type="ORF">DFH07DRAFT_763648</name>
</gene>
<proteinExistence type="predicted"/>
<feature type="transmembrane region" description="Helical" evidence="1">
    <location>
        <begin position="228"/>
        <end position="246"/>
    </location>
</feature>
<protein>
    <submittedName>
        <fullName evidence="2">Uncharacterized protein</fullName>
    </submittedName>
</protein>
<accession>A0AAD7KHX2</accession>
<evidence type="ECO:0000256" key="1">
    <source>
        <dbReference type="SAM" id="Phobius"/>
    </source>
</evidence>
<keyword evidence="3" id="KW-1185">Reference proteome</keyword>
<comment type="caution">
    <text evidence="2">The sequence shown here is derived from an EMBL/GenBank/DDBJ whole genome shotgun (WGS) entry which is preliminary data.</text>
</comment>
<sequence>MGHTLRRSHPYPPHDTTSHSKFPTRVIICFDRGIASGKQCSTQACPLTLKDTIERALRSNFDMEHSFPKFLAGVQWSRKWNLILHPDLEFCTAKFISEQSQQIWAAICPLLGLPEKHQCPLFETDMRWHSVVFHGVPMLADQRPEAYTYSAISTCEVAGDMHGELMGHSVLCRPEDFQTHKSVAIRVSFSSDLDALRLVKNSGYMLGTQCRVLHYIKKACRDPPAPHAPFFITFLTLLFSVHFMAFTPLPYTPALTHNHPIMA</sequence>
<reference evidence="2" key="1">
    <citation type="submission" date="2023-03" db="EMBL/GenBank/DDBJ databases">
        <title>Massive genome expansion in bonnet fungi (Mycena s.s.) driven by repeated elements and novel gene families across ecological guilds.</title>
        <authorList>
            <consortium name="Lawrence Berkeley National Laboratory"/>
            <person name="Harder C.B."/>
            <person name="Miyauchi S."/>
            <person name="Viragh M."/>
            <person name="Kuo A."/>
            <person name="Thoen E."/>
            <person name="Andreopoulos B."/>
            <person name="Lu D."/>
            <person name="Skrede I."/>
            <person name="Drula E."/>
            <person name="Henrissat B."/>
            <person name="Morin E."/>
            <person name="Kohler A."/>
            <person name="Barry K."/>
            <person name="LaButti K."/>
            <person name="Morin E."/>
            <person name="Salamov A."/>
            <person name="Lipzen A."/>
            <person name="Mereny Z."/>
            <person name="Hegedus B."/>
            <person name="Baldrian P."/>
            <person name="Stursova M."/>
            <person name="Weitz H."/>
            <person name="Taylor A."/>
            <person name="Grigoriev I.V."/>
            <person name="Nagy L.G."/>
            <person name="Martin F."/>
            <person name="Kauserud H."/>
        </authorList>
    </citation>
    <scope>NUCLEOTIDE SEQUENCE</scope>
    <source>
        <strain evidence="2">CBHHK188m</strain>
    </source>
</reference>
<keyword evidence="1" id="KW-0472">Membrane</keyword>